<dbReference type="InterPro" id="IPR033116">
    <property type="entry name" value="TRYPSIN_SER"/>
</dbReference>
<dbReference type="GO" id="GO:0005886">
    <property type="term" value="C:plasma membrane"/>
    <property type="evidence" value="ECO:0007669"/>
    <property type="project" value="UniProtKB-SubCell"/>
</dbReference>
<dbReference type="Gene3D" id="1.10.2000.10">
    <property type="entry name" value="Frizzled cysteine-rich domain"/>
    <property type="match status" value="4"/>
</dbReference>
<dbReference type="SUPFAM" id="SSF50494">
    <property type="entry name" value="Trypsin-like serine proteases"/>
    <property type="match status" value="1"/>
</dbReference>
<keyword evidence="13 15" id="KW-1015">Disulfide bond</keyword>
<dbReference type="InterPro" id="IPR036055">
    <property type="entry name" value="LDL_receptor-like_sf"/>
</dbReference>
<protein>
    <recommendedName>
        <fullName evidence="5">Acrosin</fullName>
        <ecNumber evidence="4">3.4.21.10</ecNumber>
    </recommendedName>
</protein>
<gene>
    <name evidence="23" type="primary">LOC106067133</name>
</gene>
<reference evidence="23" key="1">
    <citation type="submission" date="2025-08" db="UniProtKB">
        <authorList>
            <consortium name="RefSeq"/>
        </authorList>
    </citation>
    <scope>IDENTIFICATION</scope>
</reference>
<dbReference type="GO" id="GO:0005576">
    <property type="term" value="C:extracellular region"/>
    <property type="evidence" value="ECO:0007669"/>
    <property type="project" value="UniProtKB-SubCell"/>
</dbReference>
<evidence type="ECO:0000256" key="7">
    <source>
        <dbReference type="ARBA" id="ARBA00022670"/>
    </source>
</evidence>
<feature type="disulfide bond" evidence="15">
    <location>
        <begin position="1965"/>
        <end position="1977"/>
    </location>
</feature>
<dbReference type="PROSITE" id="PS01209">
    <property type="entry name" value="LDLRA_1"/>
    <property type="match status" value="3"/>
</dbReference>
<feature type="domain" description="MAM" evidence="20">
    <location>
        <begin position="1334"/>
        <end position="1479"/>
    </location>
</feature>
<evidence type="ECO:0000256" key="6">
    <source>
        <dbReference type="ARBA" id="ARBA00022525"/>
    </source>
</evidence>
<evidence type="ECO:0000256" key="1">
    <source>
        <dbReference type="ARBA" id="ARBA00001656"/>
    </source>
</evidence>
<dbReference type="InterPro" id="IPR001254">
    <property type="entry name" value="Trypsin_dom"/>
</dbReference>
<dbReference type="Pfam" id="PF00057">
    <property type="entry name" value="Ldl_recept_a"/>
    <property type="match status" value="5"/>
</dbReference>
<feature type="domain" description="MAM" evidence="20">
    <location>
        <begin position="1524"/>
        <end position="1687"/>
    </location>
</feature>
<evidence type="ECO:0000256" key="13">
    <source>
        <dbReference type="ARBA" id="ARBA00023157"/>
    </source>
</evidence>
<dbReference type="Gene3D" id="2.40.10.10">
    <property type="entry name" value="Trypsin-like serine proteases"/>
    <property type="match status" value="1"/>
</dbReference>
<dbReference type="Pfam" id="PF00089">
    <property type="entry name" value="Trypsin"/>
    <property type="match status" value="1"/>
</dbReference>
<keyword evidence="18" id="KW-0472">Membrane</keyword>
<dbReference type="Proteomes" id="UP001165740">
    <property type="component" value="Chromosome 17"/>
</dbReference>
<dbReference type="PROSITE" id="PS50240">
    <property type="entry name" value="TRYPSIN_DOM"/>
    <property type="match status" value="1"/>
</dbReference>
<keyword evidence="6" id="KW-0964">Secreted</keyword>
<comment type="catalytic activity">
    <reaction evidence="1">
        <text>Preferential cleavage: Arg-|-Xaa, Lys-|-Xaa.</text>
        <dbReference type="EC" id="3.4.21.10"/>
    </reaction>
</comment>
<dbReference type="Pfam" id="PF01392">
    <property type="entry name" value="Fz"/>
    <property type="match status" value="2"/>
</dbReference>
<dbReference type="InterPro" id="IPR009003">
    <property type="entry name" value="Peptidase_S1_PA"/>
</dbReference>
<feature type="disulfide bond" evidence="14">
    <location>
        <begin position="503"/>
        <end position="541"/>
    </location>
</feature>
<dbReference type="Gene3D" id="2.60.120.200">
    <property type="match status" value="3"/>
</dbReference>
<dbReference type="CDD" id="cd00112">
    <property type="entry name" value="LDLa"/>
    <property type="match status" value="8"/>
</dbReference>
<keyword evidence="18" id="KW-0812">Transmembrane</keyword>
<feature type="disulfide bond" evidence="14">
    <location>
        <begin position="584"/>
        <end position="630"/>
    </location>
</feature>
<dbReference type="InterPro" id="IPR023415">
    <property type="entry name" value="LDLR_class-A_CS"/>
</dbReference>
<dbReference type="OMA" id="CSDNARH"/>
<dbReference type="InterPro" id="IPR018114">
    <property type="entry name" value="TRYPSIN_HIS"/>
</dbReference>
<evidence type="ECO:0000256" key="11">
    <source>
        <dbReference type="ARBA" id="ARBA00022968"/>
    </source>
</evidence>
<dbReference type="CDD" id="cd07066">
    <property type="entry name" value="CRD_FZ"/>
    <property type="match status" value="3"/>
</dbReference>
<proteinExistence type="predicted"/>
<evidence type="ECO:0000313" key="22">
    <source>
        <dbReference type="Proteomes" id="UP001165740"/>
    </source>
</evidence>
<evidence type="ECO:0000256" key="15">
    <source>
        <dbReference type="PROSITE-ProRule" id="PRU00124"/>
    </source>
</evidence>
<feature type="domain" description="FZ" evidence="19">
    <location>
        <begin position="279"/>
        <end position="369"/>
    </location>
</feature>
<dbReference type="Pfam" id="PF00629">
    <property type="entry name" value="MAM"/>
    <property type="match status" value="3"/>
</dbReference>
<evidence type="ECO:0000256" key="2">
    <source>
        <dbReference type="ARBA" id="ARBA00004401"/>
    </source>
</evidence>
<evidence type="ECO:0000256" key="5">
    <source>
        <dbReference type="ARBA" id="ARBA00017161"/>
    </source>
</evidence>
<feature type="disulfide bond" evidence="15">
    <location>
        <begin position="904"/>
        <end position="919"/>
    </location>
</feature>
<dbReference type="PROSITE" id="PS00135">
    <property type="entry name" value="TRYPSIN_SER"/>
    <property type="match status" value="1"/>
</dbReference>
<dbReference type="SUPFAM" id="SSF57424">
    <property type="entry name" value="LDL receptor-like module"/>
    <property type="match status" value="8"/>
</dbReference>
<keyword evidence="11" id="KW-0735">Signal-anchor</keyword>
<feature type="domain" description="FZ" evidence="19">
    <location>
        <begin position="576"/>
        <end position="705"/>
    </location>
</feature>
<comment type="caution">
    <text evidence="15">Lacks conserved residue(s) required for the propagation of feature annotation.</text>
</comment>
<evidence type="ECO:0000256" key="16">
    <source>
        <dbReference type="RuleBase" id="RU363034"/>
    </source>
</evidence>
<dbReference type="InterPro" id="IPR002172">
    <property type="entry name" value="LDrepeatLR_classA_rpt"/>
</dbReference>
<dbReference type="InterPro" id="IPR020067">
    <property type="entry name" value="Frizzled_dom"/>
</dbReference>
<dbReference type="SMART" id="SM00137">
    <property type="entry name" value="MAM"/>
    <property type="match status" value="1"/>
</dbReference>
<keyword evidence="18" id="KW-1133">Transmembrane helix</keyword>
<evidence type="ECO:0000256" key="9">
    <source>
        <dbReference type="ARBA" id="ARBA00022801"/>
    </source>
</evidence>
<sequence>MPLHRILISLIRKAQNAVLFVFKLRFSSIEPRSPTSPQSPKEGDNYHIYPLPNDDDEVFADEKEVPKTYSDIAPSPPTPGTAPSTESKNWRRRQLLLHHVILIVLGVVIVLGLAVGIALAIMFVNTSASTITTVSPAEVILYNGQLTLSSPWMKSDTDLELTFLQNVNVIIQSSDLYKAFINSSFVHLSYNRTLLHFTMNFKKHVLMEIADQNVHKGTVINTADQNIDVWLAQTIQDILRNQVVKNTVVLTMPIVADSIVILVNIPVTSPHSSTPAPTESSGQCLPMTYEPCHSVLKSSHFFLPNHYNHSITQQATAAFNELSKPPFDLKCSHSSLLFLCSLLFPPCEESSLAPVQPCDTLCEVVKSGCGTFRGWPQNCVGFPKIKCIGPVSEVITTTLPVSSQKTPTTTTTVSTSATTTYPSSSLASTVTSTNFTLKIAPTILTKRSNNLKFECVPLEDFPECNDFGFFETSLPNNVFNCHTVDCLRQWFKEIAGKSIESGCTLDNSFFCGYVFPGCDKQDDNFPLFSCRESCYETVSKCKDQMVYHIDCEQFSPEEDNRTACIKAEQKPVYQECMAQTYSYCRSEGFDVTTKTSDFASNFTELIKNFDVFALPTIQSNCSTLTKFLYCGLFFPKCGQGGELVYPCRKYCEVVFSGCLKESFVLDCTDTFKDQDCLHPNTLISTTTDLPATTTTTPKPAICQAFNFSICTKIGNSQTGFPNLWGDEAISSFNKLTETAGCSKNILFYACIMLFPFCESGGSYKKPCSSLCEEVNDNCSALLFNQDCMELSEPDQGKCFSAPQPKTKKVCSATEFSCQFIDNCVNQSSLCNKKNDCGDWSDEKDCECNKDFEVKCKMGMCILSYQKCDGVYHCPDNSDELNCACPKNQYQCKNQTTCIMPEWICDGQKDCLNADDEANCSMCKEDEFTCSDSKCISLKQRCDGTFQCADVSDEMECIFPSTDEDPLQVIVERFGYFVCVSDFTEAAGQEACLKLGQRDLDTFYSKNVEPGNEENYYFQLNPNGNLSSVLGRGMLVKTCNPVYVQCINKECGHPSLNGPKYVINGKNALPGSWPWLVSIKKYVLHICGGAIIHPYFILTASHCIEEVLDFDHIYVTSGTVDLINLGQHGKVHQVRKGYMHPEYTRFKKHDVALLELKKPLIYNDYVKPLCLPEQKDVFTRRNFCYLAGWGYTSWKANFPSDYLQEIKLTLWDTEKCNSSYMWGGFLQENERCAGYFNALRGACVGDSGSPVSCKDETGTYKSVGMVTYVSKDCTDLGRPMVFTSTAPYQDWINNITDCKFSCSNGMSLFEESLLCNRIDDCGDNSDETIPCDVNFNCSFSDNFICGYKSNWKLINASAFYAINRLPLYDHTLGNNRGKFLVSFVRQEDLISRKLILTSNHCMRFHFHMRGRIKEGWTVSVRKILDTMTKIYDFEKILQPDFWQMGLIDFTPGDYEVYFRSFDVQKIAVDDILLLNSSCAEMKCLDGEFLCSTYGQKNCLPMGVRCNYIVDCDYFSDELNCSAPTFWCDFENGLLCGLMQDSLDSDITEWLMVDSSVSPLKQPNPYYNISSGLMIMIDTLNMIEKDEVKMSQVIQLLPDEFCLRLFYASTSPATFMINLTRGNDVQTLVKFTDRQTIVWTSLYATIPSSSAKERALLTYIVQGDKLGSQTITKYIMIDDISITQGRCPPFSCPGQLFECTDESYCIPPEKICDRVVDCKSYTDEKNCECTDQEFKCPNQMCIPKSKTCDLVNDCSDGSDEGSICDNKRSISCDFEDVFMCGYKTNTSTNQFSWGRAANNTGDKNGPPSDHTHLYKSQLQVSGHYVVVNNLNNGTSFTALNSFPFISNGSGFVFYYFAYNFNSFVPYVQEWELFLVVTDLNSNQQEVLWSTKPSSNNFWLAGCVMLPKGNIFISFVASKANTYTTFFALDDLELLSDSCELNLTAESRIKKNQIADDADILTPSTKDCPSTQRPCRNNMCIPSQFFCDGHSNCPDGSDELNCTTT</sequence>
<dbReference type="GeneID" id="106067133"/>
<evidence type="ECO:0000256" key="17">
    <source>
        <dbReference type="SAM" id="MobiDB-lite"/>
    </source>
</evidence>
<name>A0A9W2Z779_BIOGL</name>
<dbReference type="SMART" id="SM00020">
    <property type="entry name" value="Tryp_SPc"/>
    <property type="match status" value="1"/>
</dbReference>
<keyword evidence="12" id="KW-0865">Zymogen</keyword>
<dbReference type="GO" id="GO:0004252">
    <property type="term" value="F:serine-type endopeptidase activity"/>
    <property type="evidence" value="ECO:0007669"/>
    <property type="project" value="InterPro"/>
</dbReference>
<evidence type="ECO:0000259" key="20">
    <source>
        <dbReference type="PROSITE" id="PS50060"/>
    </source>
</evidence>
<dbReference type="InterPro" id="IPR043504">
    <property type="entry name" value="Peptidase_S1_PA_chymotrypsin"/>
</dbReference>
<evidence type="ECO:0000256" key="12">
    <source>
        <dbReference type="ARBA" id="ARBA00023145"/>
    </source>
</evidence>
<evidence type="ECO:0000313" key="23">
    <source>
        <dbReference type="RefSeq" id="XP_055870896.1"/>
    </source>
</evidence>
<evidence type="ECO:0000256" key="10">
    <source>
        <dbReference type="ARBA" id="ARBA00022825"/>
    </source>
</evidence>
<feature type="disulfide bond" evidence="14">
    <location>
        <begin position="576"/>
        <end position="637"/>
    </location>
</feature>
<evidence type="ECO:0000256" key="3">
    <source>
        <dbReference type="ARBA" id="ARBA00004613"/>
    </source>
</evidence>
<feature type="disulfide bond" evidence="15">
    <location>
        <begin position="867"/>
        <end position="882"/>
    </location>
</feature>
<dbReference type="PROSITE" id="PS50060">
    <property type="entry name" value="MAM_2"/>
    <property type="match status" value="3"/>
</dbReference>
<comment type="subcellular location">
    <subcellularLocation>
        <location evidence="2">Cell membrane</location>
        <topology evidence="2">Single-pass type II membrane protein</topology>
    </subcellularLocation>
    <subcellularLocation>
        <location evidence="3">Secreted</location>
    </subcellularLocation>
</comment>
<feature type="disulfide bond" evidence="15">
    <location>
        <begin position="855"/>
        <end position="873"/>
    </location>
</feature>
<dbReference type="GO" id="GO:0006508">
    <property type="term" value="P:proteolysis"/>
    <property type="evidence" value="ECO:0007669"/>
    <property type="project" value="UniProtKB-KW"/>
</dbReference>
<keyword evidence="22" id="KW-1185">Reference proteome</keyword>
<feature type="disulfide bond" evidence="15">
    <location>
        <begin position="1504"/>
        <end position="1519"/>
    </location>
</feature>
<dbReference type="Gene3D" id="4.10.400.10">
    <property type="entry name" value="Low-density Lipoprotein Receptor"/>
    <property type="match status" value="8"/>
</dbReference>
<evidence type="ECO:0000256" key="18">
    <source>
        <dbReference type="SAM" id="Phobius"/>
    </source>
</evidence>
<feature type="disulfide bond" evidence="15">
    <location>
        <begin position="1727"/>
        <end position="1739"/>
    </location>
</feature>
<dbReference type="InterPro" id="IPR036790">
    <property type="entry name" value="Frizzled_dom_sf"/>
</dbReference>
<dbReference type="EC" id="3.4.21.10" evidence="4"/>
<feature type="disulfide bond" evidence="15">
    <location>
        <begin position="922"/>
        <end position="934"/>
    </location>
</feature>
<dbReference type="PANTHER" id="PTHR24252">
    <property type="entry name" value="ACROSIN-RELATED"/>
    <property type="match status" value="1"/>
</dbReference>
<evidence type="ECO:0000256" key="8">
    <source>
        <dbReference type="ARBA" id="ARBA00022729"/>
    </source>
</evidence>
<dbReference type="FunFam" id="2.40.10.10:FF:000146">
    <property type="entry name" value="Serine protease 53"/>
    <property type="match status" value="1"/>
</dbReference>
<dbReference type="SMART" id="SM00192">
    <property type="entry name" value="LDLa"/>
    <property type="match status" value="9"/>
</dbReference>
<evidence type="ECO:0000256" key="4">
    <source>
        <dbReference type="ARBA" id="ARBA00012050"/>
    </source>
</evidence>
<feature type="domain" description="Peptidase S1" evidence="21">
    <location>
        <begin position="1061"/>
        <end position="1296"/>
    </location>
</feature>
<feature type="disulfide bond" evidence="15">
    <location>
        <begin position="830"/>
        <end position="845"/>
    </location>
</feature>
<organism evidence="22 23">
    <name type="scientific">Biomphalaria glabrata</name>
    <name type="common">Bloodfluke planorb</name>
    <name type="synonym">Freshwater snail</name>
    <dbReference type="NCBI Taxonomy" id="6526"/>
    <lineage>
        <taxon>Eukaryota</taxon>
        <taxon>Metazoa</taxon>
        <taxon>Spiralia</taxon>
        <taxon>Lophotrochozoa</taxon>
        <taxon>Mollusca</taxon>
        <taxon>Gastropoda</taxon>
        <taxon>Heterobranchia</taxon>
        <taxon>Euthyneura</taxon>
        <taxon>Panpulmonata</taxon>
        <taxon>Hygrophila</taxon>
        <taxon>Lymnaeoidea</taxon>
        <taxon>Planorbidae</taxon>
        <taxon>Biomphalaria</taxon>
    </lineage>
</organism>
<dbReference type="SUPFAM" id="SSF49899">
    <property type="entry name" value="Concanavalin A-like lectins/glucanases"/>
    <property type="match status" value="3"/>
</dbReference>
<dbReference type="SUPFAM" id="SSF63501">
    <property type="entry name" value="Frizzled cysteine-rich domain"/>
    <property type="match status" value="4"/>
</dbReference>
<feature type="domain" description="FZ" evidence="19">
    <location>
        <begin position="455"/>
        <end position="567"/>
    </location>
</feature>
<keyword evidence="8" id="KW-0732">Signal</keyword>
<dbReference type="CDD" id="cd00190">
    <property type="entry name" value="Tryp_SPc"/>
    <property type="match status" value="1"/>
</dbReference>
<feature type="domain" description="FZ" evidence="19">
    <location>
        <begin position="697"/>
        <end position="826"/>
    </location>
</feature>
<keyword evidence="9 16" id="KW-0378">Hydrolase</keyword>
<feature type="disulfide bond" evidence="14">
    <location>
        <begin position="331"/>
        <end position="369"/>
    </location>
</feature>
<evidence type="ECO:0000259" key="21">
    <source>
        <dbReference type="PROSITE" id="PS50240"/>
    </source>
</evidence>
<keyword evidence="10 16" id="KW-0720">Serine protease</keyword>
<feature type="disulfide bond" evidence="15">
    <location>
        <begin position="1734"/>
        <end position="1752"/>
    </location>
</feature>
<feature type="disulfide bond" evidence="15">
    <location>
        <begin position="941"/>
        <end position="956"/>
    </location>
</feature>
<keyword evidence="7 16" id="KW-0645">Protease</keyword>
<evidence type="ECO:0000256" key="14">
    <source>
        <dbReference type="PROSITE-ProRule" id="PRU00090"/>
    </source>
</evidence>
<feature type="domain" description="MAM" evidence="20">
    <location>
        <begin position="1768"/>
        <end position="1938"/>
    </location>
</feature>
<feature type="disulfide bond" evidence="15">
    <location>
        <begin position="1984"/>
        <end position="1999"/>
    </location>
</feature>
<dbReference type="InterPro" id="IPR013320">
    <property type="entry name" value="ConA-like_dom_sf"/>
</dbReference>
<dbReference type="RefSeq" id="XP_055870896.1">
    <property type="nucleotide sequence ID" value="XM_056014921.1"/>
</dbReference>
<dbReference type="OrthoDB" id="10061449at2759"/>
<feature type="disulfide bond" evidence="15">
    <location>
        <begin position="1972"/>
        <end position="1990"/>
    </location>
</feature>
<dbReference type="PROSITE" id="PS50068">
    <property type="entry name" value="LDLRA_2"/>
    <property type="match status" value="8"/>
</dbReference>
<dbReference type="PROSITE" id="PS00134">
    <property type="entry name" value="TRYPSIN_HIS"/>
    <property type="match status" value="1"/>
</dbReference>
<dbReference type="InterPro" id="IPR000998">
    <property type="entry name" value="MAM_dom"/>
</dbReference>
<dbReference type="SMART" id="SM00063">
    <property type="entry name" value="FRI"/>
    <property type="match status" value="2"/>
</dbReference>
<dbReference type="PROSITE" id="PS50038">
    <property type="entry name" value="FZ"/>
    <property type="match status" value="4"/>
</dbReference>
<accession>A0A9W2Z779</accession>
<feature type="region of interest" description="Disordered" evidence="17">
    <location>
        <begin position="68"/>
        <end position="87"/>
    </location>
</feature>
<feature type="disulfide bond" evidence="15">
    <location>
        <begin position="929"/>
        <end position="947"/>
    </location>
</feature>
<evidence type="ECO:0000259" key="19">
    <source>
        <dbReference type="PROSITE" id="PS50038"/>
    </source>
</evidence>
<feature type="disulfide bond" evidence="15">
    <location>
        <begin position="1710"/>
        <end position="1725"/>
    </location>
</feature>
<feature type="transmembrane region" description="Helical" evidence="18">
    <location>
        <begin position="96"/>
        <end position="124"/>
    </location>
</feature>
<dbReference type="PRINTS" id="PR00261">
    <property type="entry name" value="LDLRECEPTOR"/>
</dbReference>
<dbReference type="PANTHER" id="PTHR24252:SF8">
    <property type="entry name" value="ACROSIN"/>
    <property type="match status" value="1"/>
</dbReference>